<organism evidence="5 6">
    <name type="scientific">Candidatus Kaiserbacteria bacterium RIFCSPLOWO2_01_FULL_51_21</name>
    <dbReference type="NCBI Taxonomy" id="1798508"/>
    <lineage>
        <taxon>Bacteria</taxon>
        <taxon>Candidatus Kaiseribacteriota</taxon>
    </lineage>
</organism>
<dbReference type="STRING" id="1798508.A3A35_01700"/>
<feature type="domain" description="HTH arsR-type" evidence="4">
    <location>
        <begin position="1"/>
        <end position="91"/>
    </location>
</feature>
<dbReference type="Proteomes" id="UP000179115">
    <property type="component" value="Unassembled WGS sequence"/>
</dbReference>
<evidence type="ECO:0000313" key="5">
    <source>
        <dbReference type="EMBL" id="OGG71567.1"/>
    </source>
</evidence>
<dbReference type="InterPro" id="IPR011991">
    <property type="entry name" value="ArsR-like_HTH"/>
</dbReference>
<dbReference type="Gene3D" id="1.10.10.10">
    <property type="entry name" value="Winged helix-like DNA-binding domain superfamily/Winged helix DNA-binding domain"/>
    <property type="match status" value="1"/>
</dbReference>
<dbReference type="PRINTS" id="PR00778">
    <property type="entry name" value="HTHARSR"/>
</dbReference>
<name>A0A1F6ED87_9BACT</name>
<keyword evidence="2" id="KW-0238">DNA-binding</keyword>
<evidence type="ECO:0000313" key="6">
    <source>
        <dbReference type="Proteomes" id="UP000179115"/>
    </source>
</evidence>
<evidence type="ECO:0000256" key="2">
    <source>
        <dbReference type="ARBA" id="ARBA00023125"/>
    </source>
</evidence>
<dbReference type="Pfam" id="PF01022">
    <property type="entry name" value="HTH_5"/>
    <property type="match status" value="1"/>
</dbReference>
<dbReference type="PANTHER" id="PTHR43132">
    <property type="entry name" value="ARSENICAL RESISTANCE OPERON REPRESSOR ARSR-RELATED"/>
    <property type="match status" value="1"/>
</dbReference>
<accession>A0A1F6ED87</accession>
<dbReference type="EMBL" id="MFLV01000014">
    <property type="protein sequence ID" value="OGG71567.1"/>
    <property type="molecule type" value="Genomic_DNA"/>
</dbReference>
<keyword evidence="1" id="KW-0805">Transcription regulation</keyword>
<proteinExistence type="predicted"/>
<keyword evidence="3" id="KW-0804">Transcription</keyword>
<dbReference type="SUPFAM" id="SSF46785">
    <property type="entry name" value="Winged helix' DNA-binding domain"/>
    <property type="match status" value="1"/>
</dbReference>
<dbReference type="GO" id="GO:0003700">
    <property type="term" value="F:DNA-binding transcription factor activity"/>
    <property type="evidence" value="ECO:0007669"/>
    <property type="project" value="InterPro"/>
</dbReference>
<dbReference type="InterPro" id="IPR036388">
    <property type="entry name" value="WH-like_DNA-bd_sf"/>
</dbReference>
<evidence type="ECO:0000256" key="1">
    <source>
        <dbReference type="ARBA" id="ARBA00023015"/>
    </source>
</evidence>
<dbReference type="InterPro" id="IPR051011">
    <property type="entry name" value="Metal_resp_trans_reg"/>
</dbReference>
<evidence type="ECO:0000256" key="3">
    <source>
        <dbReference type="ARBA" id="ARBA00023163"/>
    </source>
</evidence>
<dbReference type="GO" id="GO:0003677">
    <property type="term" value="F:DNA binding"/>
    <property type="evidence" value="ECO:0007669"/>
    <property type="project" value="UniProtKB-KW"/>
</dbReference>
<dbReference type="InterPro" id="IPR036390">
    <property type="entry name" value="WH_DNA-bd_sf"/>
</dbReference>
<dbReference type="AlphaFoldDB" id="A0A1F6ED87"/>
<reference evidence="5 6" key="1">
    <citation type="journal article" date="2016" name="Nat. Commun.">
        <title>Thousands of microbial genomes shed light on interconnected biogeochemical processes in an aquifer system.</title>
        <authorList>
            <person name="Anantharaman K."/>
            <person name="Brown C.T."/>
            <person name="Hug L.A."/>
            <person name="Sharon I."/>
            <person name="Castelle C.J."/>
            <person name="Probst A.J."/>
            <person name="Thomas B.C."/>
            <person name="Singh A."/>
            <person name="Wilkins M.J."/>
            <person name="Karaoz U."/>
            <person name="Brodie E.L."/>
            <person name="Williams K.H."/>
            <person name="Hubbard S.S."/>
            <person name="Banfield J.F."/>
        </authorList>
    </citation>
    <scope>NUCLEOTIDE SEQUENCE [LARGE SCALE GENOMIC DNA]</scope>
</reference>
<dbReference type="PANTHER" id="PTHR43132:SF2">
    <property type="entry name" value="ARSENICAL RESISTANCE OPERON REPRESSOR ARSR-RELATED"/>
    <property type="match status" value="1"/>
</dbReference>
<evidence type="ECO:0000259" key="4">
    <source>
        <dbReference type="PROSITE" id="PS50987"/>
    </source>
</evidence>
<gene>
    <name evidence="5" type="ORF">A3A35_01700</name>
</gene>
<dbReference type="CDD" id="cd00090">
    <property type="entry name" value="HTH_ARSR"/>
    <property type="match status" value="1"/>
</dbReference>
<sequence>MDKKRHRELEKILKGVASHRRVQIIDLLEKEPELSVLDIAEHLAIDFRTASEHLRKLVIAGIVMKRSDGAAVRHALTVRGKNILKFCRTLE</sequence>
<dbReference type="InterPro" id="IPR001845">
    <property type="entry name" value="HTH_ArsR_DNA-bd_dom"/>
</dbReference>
<dbReference type="SMART" id="SM00418">
    <property type="entry name" value="HTH_ARSR"/>
    <property type="match status" value="1"/>
</dbReference>
<protein>
    <recommendedName>
        <fullName evidence="4">HTH arsR-type domain-containing protein</fullName>
    </recommendedName>
</protein>
<dbReference type="PROSITE" id="PS50987">
    <property type="entry name" value="HTH_ARSR_2"/>
    <property type="match status" value="1"/>
</dbReference>
<comment type="caution">
    <text evidence="5">The sequence shown here is derived from an EMBL/GenBank/DDBJ whole genome shotgun (WGS) entry which is preliminary data.</text>
</comment>